<dbReference type="InterPro" id="IPR016166">
    <property type="entry name" value="FAD-bd_PCMH"/>
</dbReference>
<evidence type="ECO:0000256" key="19">
    <source>
        <dbReference type="HAMAP-Rule" id="MF_00037"/>
    </source>
</evidence>
<evidence type="ECO:0000256" key="12">
    <source>
        <dbReference type="ARBA" id="ARBA00022960"/>
    </source>
</evidence>
<dbReference type="Pfam" id="PF01565">
    <property type="entry name" value="FAD_binding_4"/>
    <property type="match status" value="1"/>
</dbReference>
<dbReference type="GO" id="GO:0005829">
    <property type="term" value="C:cytosol"/>
    <property type="evidence" value="ECO:0007669"/>
    <property type="project" value="TreeGrafter"/>
</dbReference>
<dbReference type="InterPro" id="IPR006094">
    <property type="entry name" value="Oxid_FAD_bind_N"/>
</dbReference>
<dbReference type="NCBIfam" id="TIGR00179">
    <property type="entry name" value="murB"/>
    <property type="match status" value="1"/>
</dbReference>
<evidence type="ECO:0000256" key="13">
    <source>
        <dbReference type="ARBA" id="ARBA00022984"/>
    </source>
</evidence>
<organism evidence="21 22">
    <name type="scientific">candidate division LCP-89 bacterium B3_LCP</name>
    <dbReference type="NCBI Taxonomy" id="2012998"/>
    <lineage>
        <taxon>Bacteria</taxon>
        <taxon>Pseudomonadati</taxon>
        <taxon>Bacteria division LCP-89</taxon>
    </lineage>
</organism>
<dbReference type="GO" id="GO:0008360">
    <property type="term" value="P:regulation of cell shape"/>
    <property type="evidence" value="ECO:0007669"/>
    <property type="project" value="UniProtKB-KW"/>
</dbReference>
<accession>A0A532V2P2</accession>
<comment type="similarity">
    <text evidence="19">Belongs to the MurB family.</text>
</comment>
<evidence type="ECO:0000313" key="22">
    <source>
        <dbReference type="Proteomes" id="UP000319619"/>
    </source>
</evidence>
<comment type="pathway">
    <text evidence="4 19">Cell wall biogenesis; peptidoglycan biosynthesis.</text>
</comment>
<dbReference type="EMBL" id="NJBN01000002">
    <property type="protein sequence ID" value="TKJ41491.1"/>
    <property type="molecule type" value="Genomic_DNA"/>
</dbReference>
<dbReference type="Proteomes" id="UP000319619">
    <property type="component" value="Unassembled WGS sequence"/>
</dbReference>
<evidence type="ECO:0000256" key="16">
    <source>
        <dbReference type="ARBA" id="ARBA00023316"/>
    </source>
</evidence>
<dbReference type="SUPFAM" id="SSF56176">
    <property type="entry name" value="FAD-binding/transporter-associated domain-like"/>
    <property type="match status" value="1"/>
</dbReference>
<comment type="subcellular location">
    <subcellularLocation>
        <location evidence="3 19">Cytoplasm</location>
    </subcellularLocation>
</comment>
<keyword evidence="9 19" id="KW-0285">Flavoprotein</keyword>
<evidence type="ECO:0000256" key="18">
    <source>
        <dbReference type="ARBA" id="ARBA00048914"/>
    </source>
</evidence>
<dbReference type="AlphaFoldDB" id="A0A532V2P2"/>
<dbReference type="HAMAP" id="MF_00037">
    <property type="entry name" value="MurB"/>
    <property type="match status" value="1"/>
</dbReference>
<evidence type="ECO:0000256" key="17">
    <source>
        <dbReference type="ARBA" id="ARBA00031026"/>
    </source>
</evidence>
<evidence type="ECO:0000256" key="4">
    <source>
        <dbReference type="ARBA" id="ARBA00004752"/>
    </source>
</evidence>
<keyword evidence="8 19" id="KW-0132">Cell division</keyword>
<evidence type="ECO:0000256" key="5">
    <source>
        <dbReference type="ARBA" id="ARBA00012518"/>
    </source>
</evidence>
<dbReference type="Gene3D" id="3.30.43.10">
    <property type="entry name" value="Uridine Diphospho-n-acetylenolpyruvylglucosamine Reductase, domain 2"/>
    <property type="match status" value="1"/>
</dbReference>
<reference evidence="21 22" key="1">
    <citation type="submission" date="2017-06" db="EMBL/GenBank/DDBJ databases">
        <title>Novel microbial phyla capable of carbon fixation and sulfur reduction in deep-sea sediments.</title>
        <authorList>
            <person name="Huang J."/>
            <person name="Baker B."/>
            <person name="Wang Y."/>
        </authorList>
    </citation>
    <scope>NUCLEOTIDE SEQUENCE [LARGE SCALE GENOMIC DNA]</scope>
    <source>
        <strain evidence="21">B3_LCP</strain>
    </source>
</reference>
<evidence type="ECO:0000256" key="8">
    <source>
        <dbReference type="ARBA" id="ARBA00022618"/>
    </source>
</evidence>
<dbReference type="InterPro" id="IPR016167">
    <property type="entry name" value="FAD-bd_PCMH_sub1"/>
</dbReference>
<evidence type="ECO:0000259" key="20">
    <source>
        <dbReference type="PROSITE" id="PS51387"/>
    </source>
</evidence>
<dbReference type="Pfam" id="PF02873">
    <property type="entry name" value="MurB_C"/>
    <property type="match status" value="1"/>
</dbReference>
<keyword evidence="7 19" id="KW-0963">Cytoplasm</keyword>
<gene>
    <name evidence="19" type="primary">murB</name>
    <name evidence="21" type="ORF">CEE37_02710</name>
</gene>
<protein>
    <recommendedName>
        <fullName evidence="6 19">UDP-N-acetylenolpyruvoylglucosamine reductase</fullName>
        <ecNumber evidence="5 19">1.3.1.98</ecNumber>
    </recommendedName>
    <alternativeName>
        <fullName evidence="17 19">UDP-N-acetylmuramate dehydrogenase</fullName>
    </alternativeName>
</protein>
<evidence type="ECO:0000256" key="7">
    <source>
        <dbReference type="ARBA" id="ARBA00022490"/>
    </source>
</evidence>
<dbReference type="EC" id="1.3.1.98" evidence="5 19"/>
<feature type="domain" description="FAD-binding PCMH-type" evidence="20">
    <location>
        <begin position="20"/>
        <end position="187"/>
    </location>
</feature>
<dbReference type="NCBIfam" id="NF010480">
    <property type="entry name" value="PRK13905.1"/>
    <property type="match status" value="1"/>
</dbReference>
<feature type="active site" description="Proton donor" evidence="19">
    <location>
        <position position="216"/>
    </location>
</feature>
<evidence type="ECO:0000256" key="10">
    <source>
        <dbReference type="ARBA" id="ARBA00022827"/>
    </source>
</evidence>
<dbReference type="GO" id="GO:0071555">
    <property type="term" value="P:cell wall organization"/>
    <property type="evidence" value="ECO:0007669"/>
    <property type="project" value="UniProtKB-KW"/>
</dbReference>
<evidence type="ECO:0000256" key="1">
    <source>
        <dbReference type="ARBA" id="ARBA00001974"/>
    </source>
</evidence>
<proteinExistence type="inferred from homology"/>
<evidence type="ECO:0000256" key="3">
    <source>
        <dbReference type="ARBA" id="ARBA00004496"/>
    </source>
</evidence>
<evidence type="ECO:0000256" key="9">
    <source>
        <dbReference type="ARBA" id="ARBA00022630"/>
    </source>
</evidence>
<dbReference type="InterPro" id="IPR011601">
    <property type="entry name" value="MurB_C"/>
</dbReference>
<comment type="catalytic activity">
    <reaction evidence="18 19">
        <text>UDP-N-acetyl-alpha-D-muramate + NADP(+) = UDP-N-acetyl-3-O-(1-carboxyvinyl)-alpha-D-glucosamine + NADPH + H(+)</text>
        <dbReference type="Rhea" id="RHEA:12248"/>
        <dbReference type="ChEBI" id="CHEBI:15378"/>
        <dbReference type="ChEBI" id="CHEBI:57783"/>
        <dbReference type="ChEBI" id="CHEBI:58349"/>
        <dbReference type="ChEBI" id="CHEBI:68483"/>
        <dbReference type="ChEBI" id="CHEBI:70757"/>
        <dbReference type="EC" id="1.3.1.98"/>
    </reaction>
</comment>
<evidence type="ECO:0000256" key="11">
    <source>
        <dbReference type="ARBA" id="ARBA00022857"/>
    </source>
</evidence>
<dbReference type="GO" id="GO:0071949">
    <property type="term" value="F:FAD binding"/>
    <property type="evidence" value="ECO:0007669"/>
    <property type="project" value="InterPro"/>
</dbReference>
<evidence type="ECO:0000256" key="6">
    <source>
        <dbReference type="ARBA" id="ARBA00015188"/>
    </source>
</evidence>
<dbReference type="GO" id="GO:0009252">
    <property type="term" value="P:peptidoglycan biosynthetic process"/>
    <property type="evidence" value="ECO:0007669"/>
    <property type="project" value="UniProtKB-UniRule"/>
</dbReference>
<keyword evidence="10 19" id="KW-0274">FAD</keyword>
<keyword evidence="16 19" id="KW-0961">Cell wall biogenesis/degradation</keyword>
<dbReference type="SUPFAM" id="SSF56194">
    <property type="entry name" value="Uridine diphospho-N-Acetylenolpyruvylglucosamine reductase, MurB, C-terminal domain"/>
    <property type="match status" value="1"/>
</dbReference>
<evidence type="ECO:0000256" key="14">
    <source>
        <dbReference type="ARBA" id="ARBA00023002"/>
    </source>
</evidence>
<dbReference type="InterPro" id="IPR003170">
    <property type="entry name" value="MurB"/>
</dbReference>
<evidence type="ECO:0000256" key="15">
    <source>
        <dbReference type="ARBA" id="ARBA00023306"/>
    </source>
</evidence>
<keyword evidence="13 19" id="KW-0573">Peptidoglycan synthesis</keyword>
<evidence type="ECO:0000313" key="21">
    <source>
        <dbReference type="EMBL" id="TKJ41491.1"/>
    </source>
</evidence>
<feature type="active site" evidence="19">
    <location>
        <position position="167"/>
    </location>
</feature>
<comment type="cofactor">
    <cofactor evidence="1 19">
        <name>FAD</name>
        <dbReference type="ChEBI" id="CHEBI:57692"/>
    </cofactor>
</comment>
<dbReference type="InterPro" id="IPR036635">
    <property type="entry name" value="MurB_C_sf"/>
</dbReference>
<feature type="active site" evidence="19">
    <location>
        <position position="286"/>
    </location>
</feature>
<dbReference type="InterPro" id="IPR016169">
    <property type="entry name" value="FAD-bd_PCMH_sub2"/>
</dbReference>
<keyword evidence="14 19" id="KW-0560">Oxidoreductase</keyword>
<dbReference type="PANTHER" id="PTHR21071:SF4">
    <property type="entry name" value="UDP-N-ACETYLENOLPYRUVOYLGLUCOSAMINE REDUCTASE"/>
    <property type="match status" value="1"/>
</dbReference>
<dbReference type="PANTHER" id="PTHR21071">
    <property type="entry name" value="UDP-N-ACETYLENOLPYRUVOYLGLUCOSAMINE REDUCTASE"/>
    <property type="match status" value="1"/>
</dbReference>
<dbReference type="GO" id="GO:0051301">
    <property type="term" value="P:cell division"/>
    <property type="evidence" value="ECO:0007669"/>
    <property type="project" value="UniProtKB-KW"/>
</dbReference>
<name>A0A532V2P2_UNCL8</name>
<comment type="function">
    <text evidence="2 19">Cell wall formation.</text>
</comment>
<comment type="caution">
    <text evidence="21">The sequence shown here is derived from an EMBL/GenBank/DDBJ whole genome shotgun (WGS) entry which is preliminary data.</text>
</comment>
<keyword evidence="12 19" id="KW-0133">Cell shape</keyword>
<sequence>MHLPAEISENVLMGPMTSYSIGGPAKYYAKPAEQEILIRILQWAFDNGVQTFILGGGTNILVSDRGFEGLVVHLKDLDVKPVEINENGECTVGAGTMLTPFVRHLAGRGFSGMEDLIGIPGTVGGALIMNAGAYTQEINQSLIFVDVLTENMRVKRVKKEEIGFQYRSAPGLKGKIVLSSKFRFTPGDPQKLMTRVREVTAMRRDRQPLKWHSCGSVFKRPPGDYAGRLIEAAGLKGTSVGGAEISDKHANFIINRGNASASDVIELIRIAKRRVEEEFSVSLQREVSLIGFKKKEIQDT</sequence>
<evidence type="ECO:0000256" key="2">
    <source>
        <dbReference type="ARBA" id="ARBA00003921"/>
    </source>
</evidence>
<dbReference type="Gene3D" id="3.90.78.10">
    <property type="entry name" value="UDP-N-acetylenolpyruvoylglucosamine reductase, C-terminal domain"/>
    <property type="match status" value="1"/>
</dbReference>
<dbReference type="GO" id="GO:0008762">
    <property type="term" value="F:UDP-N-acetylmuramate dehydrogenase activity"/>
    <property type="evidence" value="ECO:0007669"/>
    <property type="project" value="UniProtKB-UniRule"/>
</dbReference>
<keyword evidence="11 19" id="KW-0521">NADP</keyword>
<keyword evidence="15 19" id="KW-0131">Cell cycle</keyword>
<dbReference type="InterPro" id="IPR036318">
    <property type="entry name" value="FAD-bd_PCMH-like_sf"/>
</dbReference>
<dbReference type="UniPathway" id="UPA00219"/>
<dbReference type="PROSITE" id="PS51387">
    <property type="entry name" value="FAD_PCMH"/>
    <property type="match status" value="1"/>
</dbReference>
<dbReference type="Gene3D" id="3.30.465.10">
    <property type="match status" value="1"/>
</dbReference>